<reference evidence="1 2" key="1">
    <citation type="submission" date="2018-06" db="EMBL/GenBank/DDBJ databases">
        <authorList>
            <consortium name="Pathogen Informatics"/>
            <person name="Doyle S."/>
        </authorList>
    </citation>
    <scope>NUCLEOTIDE SEQUENCE [LARGE SCALE GENOMIC DNA]</scope>
    <source>
        <strain evidence="1 2">NCTC12020</strain>
    </source>
</reference>
<dbReference type="OrthoDB" id="9786961at2"/>
<dbReference type="PIRSF" id="PIRSF003109">
    <property type="entry name" value="McrC"/>
    <property type="match status" value="1"/>
</dbReference>
<gene>
    <name evidence="1" type="primary">mcrC</name>
    <name evidence="1" type="ORF">NCTC12020_00653</name>
</gene>
<organism evidence="1 2">
    <name type="scientific">Veillonella criceti</name>
    <dbReference type="NCBI Taxonomy" id="103891"/>
    <lineage>
        <taxon>Bacteria</taxon>
        <taxon>Bacillati</taxon>
        <taxon>Bacillota</taxon>
        <taxon>Negativicutes</taxon>
        <taxon>Veillonellales</taxon>
        <taxon>Veillonellaceae</taxon>
        <taxon>Veillonella</taxon>
    </lineage>
</organism>
<proteinExistence type="predicted"/>
<dbReference type="REBASE" id="421597">
    <property type="entry name" value="Vcr12020McrCP"/>
</dbReference>
<dbReference type="InterPro" id="IPR014407">
    <property type="entry name" value="McrC_bac"/>
</dbReference>
<evidence type="ECO:0000313" key="2">
    <source>
        <dbReference type="Proteomes" id="UP000255367"/>
    </source>
</evidence>
<dbReference type="PANTHER" id="PTHR38733:SF1">
    <property type="entry name" value="TYPE IV METHYL-DIRECTED RESTRICTION ENZYME ECOKMCRBC"/>
    <property type="match status" value="1"/>
</dbReference>
<dbReference type="NCBIfam" id="NF007277">
    <property type="entry name" value="PRK09736.1"/>
    <property type="match status" value="1"/>
</dbReference>
<name>A0A380NKJ2_9FIRM</name>
<dbReference type="AlphaFoldDB" id="A0A380NKJ2"/>
<dbReference type="PANTHER" id="PTHR38733">
    <property type="entry name" value="PROTEIN MCRC"/>
    <property type="match status" value="1"/>
</dbReference>
<dbReference type="InterPro" id="IPR019292">
    <property type="entry name" value="McrC"/>
</dbReference>
<sequence length="356" mass="41709">MTKHKSILIHNIYHMLSYAFQTLNQENYENVAIESFEEMYDLLAAILAKGIGIQLKQGLYRTYMNLEENLPVMRGKINILGTVKNRLAHEHLLMCNFDELSENNLFNKIIKTTVILLLKNNKIKSEYKEDLKKKMLFFSNIDVLDPKSINWSTIYFQRNNQTYRMLISICQLIIEGMLITTDSGDYRLAKFVDEQSMCRLYEKFILEYYKRHYPEVNVSASQISWAVDDGIRTMLPVMQSDIHLQKENVVLIIDAKYYSHTTQSRYDKHTLNSNNLYQIFTYVKNRDYEFGGEEHKVSGMLLYAKTEDKIQPNNVYQMHGNQISVNTLDLNLPFKELSNQLDSIVKSHFGDVIKVS</sequence>
<dbReference type="RefSeq" id="WP_115311075.1">
    <property type="nucleotide sequence ID" value="NZ_UHIO01000001.1"/>
</dbReference>
<dbReference type="Proteomes" id="UP000255367">
    <property type="component" value="Unassembled WGS sequence"/>
</dbReference>
<accession>A0A380NKJ2</accession>
<keyword evidence="2" id="KW-1185">Reference proteome</keyword>
<protein>
    <submittedName>
        <fullName evidence="1">5-methylcytosine-specific restriction enzyme subunit McrC</fullName>
    </submittedName>
</protein>
<dbReference type="GO" id="GO:0009307">
    <property type="term" value="P:DNA restriction-modification system"/>
    <property type="evidence" value="ECO:0007669"/>
    <property type="project" value="InterPro"/>
</dbReference>
<dbReference type="Pfam" id="PF10117">
    <property type="entry name" value="McrBC"/>
    <property type="match status" value="1"/>
</dbReference>
<evidence type="ECO:0000313" key="1">
    <source>
        <dbReference type="EMBL" id="SUP41730.1"/>
    </source>
</evidence>
<dbReference type="EMBL" id="UHIO01000001">
    <property type="protein sequence ID" value="SUP41730.1"/>
    <property type="molecule type" value="Genomic_DNA"/>
</dbReference>